<evidence type="ECO:0000256" key="3">
    <source>
        <dbReference type="ARBA" id="ARBA00023163"/>
    </source>
</evidence>
<comment type="caution">
    <text evidence="5">The sequence shown here is derived from an EMBL/GenBank/DDBJ whole genome shotgun (WGS) entry which is preliminary data.</text>
</comment>
<dbReference type="AlphaFoldDB" id="F2BAI4"/>
<dbReference type="Pfam" id="PF01638">
    <property type="entry name" value="HxlR"/>
    <property type="match status" value="1"/>
</dbReference>
<proteinExistence type="predicted"/>
<dbReference type="InterPro" id="IPR036390">
    <property type="entry name" value="WH_DNA-bd_sf"/>
</dbReference>
<feature type="domain" description="HTH hxlR-type" evidence="4">
    <location>
        <begin position="11"/>
        <end position="108"/>
    </location>
</feature>
<dbReference type="OrthoDB" id="9807069at2"/>
<accession>F2BAI4</accession>
<dbReference type="Proteomes" id="UP000004105">
    <property type="component" value="Unassembled WGS sequence"/>
</dbReference>
<dbReference type="HOGENOM" id="CLU_111585_0_0_4"/>
<evidence type="ECO:0000256" key="2">
    <source>
        <dbReference type="ARBA" id="ARBA00023125"/>
    </source>
</evidence>
<reference evidence="5 6" key="1">
    <citation type="submission" date="2011-02" db="EMBL/GenBank/DDBJ databases">
        <authorList>
            <person name="Muzny D."/>
            <person name="Qin X."/>
            <person name="Deng J."/>
            <person name="Jiang H."/>
            <person name="Liu Y."/>
            <person name="Qu J."/>
            <person name="Song X.-Z."/>
            <person name="Zhang L."/>
            <person name="Thornton R."/>
            <person name="Coyle M."/>
            <person name="Francisco L."/>
            <person name="Jackson L."/>
            <person name="Javaid M."/>
            <person name="Korchina V."/>
            <person name="Kovar C."/>
            <person name="Mata R."/>
            <person name="Mathew T."/>
            <person name="Ngo R."/>
            <person name="Nguyen L."/>
            <person name="Nguyen N."/>
            <person name="Okwuonu G."/>
            <person name="Ongeri F."/>
            <person name="Pham C."/>
            <person name="Simmons D."/>
            <person name="Wilczek-Boney K."/>
            <person name="Hale W."/>
            <person name="Jakkamsetti A."/>
            <person name="Pham P."/>
            <person name="Ruth R."/>
            <person name="San Lucas F."/>
            <person name="Warren J."/>
            <person name="Zhang J."/>
            <person name="Zhao Z."/>
            <person name="Zhou C."/>
            <person name="Zhu D."/>
            <person name="Lee S."/>
            <person name="Bess C."/>
            <person name="Blankenburg K."/>
            <person name="Forbes L."/>
            <person name="Fu Q."/>
            <person name="Gubbala S."/>
            <person name="Hirani K."/>
            <person name="Jayaseelan J.C."/>
            <person name="Lara F."/>
            <person name="Munidasa M."/>
            <person name="Palculict T."/>
            <person name="Patil S."/>
            <person name="Pu L.-L."/>
            <person name="Saada N."/>
            <person name="Tang L."/>
            <person name="Weissenberger G."/>
            <person name="Zhu Y."/>
            <person name="Hemphill L."/>
            <person name="Shang Y."/>
            <person name="Youmans B."/>
            <person name="Ayvaz T."/>
            <person name="Ross M."/>
            <person name="Santibanez J."/>
            <person name="Aqrawi P."/>
            <person name="Gross S."/>
            <person name="Joshi V."/>
            <person name="Fowler G."/>
            <person name="Nazareth L."/>
            <person name="Reid J."/>
            <person name="Worley K."/>
            <person name="Petrosino J."/>
            <person name="Highlander S."/>
            <person name="Gibbs R."/>
        </authorList>
    </citation>
    <scope>NUCLEOTIDE SEQUENCE [LARGE SCALE GENOMIC DNA]</scope>
    <source>
        <strain evidence="5 6">ATCC BAA-1200</strain>
    </source>
</reference>
<dbReference type="PROSITE" id="PS51118">
    <property type="entry name" value="HTH_HXLR"/>
    <property type="match status" value="1"/>
</dbReference>
<dbReference type="GO" id="GO:0003677">
    <property type="term" value="F:DNA binding"/>
    <property type="evidence" value="ECO:0007669"/>
    <property type="project" value="UniProtKB-KW"/>
</dbReference>
<evidence type="ECO:0000256" key="1">
    <source>
        <dbReference type="ARBA" id="ARBA00023015"/>
    </source>
</evidence>
<dbReference type="PANTHER" id="PTHR33204">
    <property type="entry name" value="TRANSCRIPTIONAL REGULATOR, MARR FAMILY"/>
    <property type="match status" value="1"/>
</dbReference>
<protein>
    <submittedName>
        <fullName evidence="5">MarR family transcriptional regulator</fullName>
    </submittedName>
</protein>
<keyword evidence="6" id="KW-1185">Reference proteome</keyword>
<evidence type="ECO:0000259" key="4">
    <source>
        <dbReference type="PROSITE" id="PS51118"/>
    </source>
</evidence>
<dbReference type="InterPro" id="IPR002577">
    <property type="entry name" value="HTH_HxlR"/>
</dbReference>
<dbReference type="PANTHER" id="PTHR33204:SF18">
    <property type="entry name" value="TRANSCRIPTIONAL REGULATORY PROTEIN"/>
    <property type="match status" value="1"/>
</dbReference>
<keyword evidence="3" id="KW-0804">Transcription</keyword>
<dbReference type="CDD" id="cd00090">
    <property type="entry name" value="HTH_ARSR"/>
    <property type="match status" value="1"/>
</dbReference>
<evidence type="ECO:0000313" key="5">
    <source>
        <dbReference type="EMBL" id="EGF11571.1"/>
    </source>
</evidence>
<dbReference type="RefSeq" id="WP_007341699.1">
    <property type="nucleotide sequence ID" value="NZ_GL878494.1"/>
</dbReference>
<sequence length="151" mass="16731">MKSNDFDNIVCPVADVLGVIGDKWAGLILRDILLGASRFSELREASNITNATLTDRLKTLENNGLIEKHLYQTRPDRYEYRLTERGRDIAWVMLAMAKIGTKWNLSGWQNVPLRFVNKATGNAVRLVLQDKGTGEEVAMADVGAVRGEAAA</sequence>
<dbReference type="Gene3D" id="1.10.10.10">
    <property type="entry name" value="Winged helix-like DNA-binding domain superfamily/Winged helix DNA-binding domain"/>
    <property type="match status" value="1"/>
</dbReference>
<keyword evidence="2" id="KW-0238">DNA-binding</keyword>
<evidence type="ECO:0000313" key="6">
    <source>
        <dbReference type="Proteomes" id="UP000004105"/>
    </source>
</evidence>
<dbReference type="InterPro" id="IPR011991">
    <property type="entry name" value="ArsR-like_HTH"/>
</dbReference>
<dbReference type="SUPFAM" id="SSF46785">
    <property type="entry name" value="Winged helix' DNA-binding domain"/>
    <property type="match status" value="1"/>
</dbReference>
<dbReference type="EMBL" id="AFAY01000012">
    <property type="protein sequence ID" value="EGF11571.1"/>
    <property type="molecule type" value="Genomic_DNA"/>
</dbReference>
<name>F2BAI4_9NEIS</name>
<dbReference type="InterPro" id="IPR036388">
    <property type="entry name" value="WH-like_DNA-bd_sf"/>
</dbReference>
<keyword evidence="1" id="KW-0805">Transcription regulation</keyword>
<dbReference type="GO" id="GO:0006355">
    <property type="term" value="P:regulation of DNA-templated transcription"/>
    <property type="evidence" value="ECO:0007669"/>
    <property type="project" value="UniProtKB-ARBA"/>
</dbReference>
<organism evidence="5 6">
    <name type="scientific">Neisseria bacilliformis ATCC BAA-1200</name>
    <dbReference type="NCBI Taxonomy" id="888742"/>
    <lineage>
        <taxon>Bacteria</taxon>
        <taxon>Pseudomonadati</taxon>
        <taxon>Pseudomonadota</taxon>
        <taxon>Betaproteobacteria</taxon>
        <taxon>Neisseriales</taxon>
        <taxon>Neisseriaceae</taxon>
        <taxon>Neisseria</taxon>
    </lineage>
</organism>
<gene>
    <name evidence="5" type="ORF">HMPREF9123_0687</name>
</gene>